<organism evidence="1 2">
    <name type="scientific">Electrophorus voltai</name>
    <dbReference type="NCBI Taxonomy" id="2609070"/>
    <lineage>
        <taxon>Eukaryota</taxon>
        <taxon>Metazoa</taxon>
        <taxon>Chordata</taxon>
        <taxon>Craniata</taxon>
        <taxon>Vertebrata</taxon>
        <taxon>Euteleostomi</taxon>
        <taxon>Actinopterygii</taxon>
        <taxon>Neopterygii</taxon>
        <taxon>Teleostei</taxon>
        <taxon>Ostariophysi</taxon>
        <taxon>Gymnotiformes</taxon>
        <taxon>Gymnotoidei</taxon>
        <taxon>Gymnotidae</taxon>
        <taxon>Electrophorus</taxon>
    </lineage>
</organism>
<accession>A0AAD8ZGI5</accession>
<evidence type="ECO:0000313" key="1">
    <source>
        <dbReference type="EMBL" id="KAK1798640.1"/>
    </source>
</evidence>
<dbReference type="EMBL" id="JAROKS010000012">
    <property type="protein sequence ID" value="KAK1798640.1"/>
    <property type="molecule type" value="Genomic_DNA"/>
</dbReference>
<reference evidence="1" key="1">
    <citation type="submission" date="2023-03" db="EMBL/GenBank/DDBJ databases">
        <title>Electrophorus voltai genome.</title>
        <authorList>
            <person name="Bian C."/>
        </authorList>
    </citation>
    <scope>NUCLEOTIDE SEQUENCE</scope>
    <source>
        <strain evidence="1">CB-2022</strain>
        <tissue evidence="1">Muscle</tissue>
    </source>
</reference>
<gene>
    <name evidence="1" type="ORF">P4O66_006934</name>
</gene>
<comment type="caution">
    <text evidence="1">The sequence shown here is derived from an EMBL/GenBank/DDBJ whole genome shotgun (WGS) entry which is preliminary data.</text>
</comment>
<proteinExistence type="predicted"/>
<protein>
    <submittedName>
        <fullName evidence="1">Uncharacterized protein</fullName>
    </submittedName>
</protein>
<keyword evidence="2" id="KW-1185">Reference proteome</keyword>
<evidence type="ECO:0000313" key="2">
    <source>
        <dbReference type="Proteomes" id="UP001239994"/>
    </source>
</evidence>
<name>A0AAD8ZGI5_9TELE</name>
<dbReference type="Proteomes" id="UP001239994">
    <property type="component" value="Unassembled WGS sequence"/>
</dbReference>
<dbReference type="AlphaFoldDB" id="A0AAD8ZGI5"/>
<sequence>MVQKVPEARKADEEGCISQQTVLQNYGQDRPSPGKEATACGVARWTSAGPKSLTWSPKPELMERALKQVQSGPHQVRWSTGACRHQTGRFVEVVFNLGSLSVRGGDSLEWSSLLPPPGRELQSPCCANSWAE</sequence>